<proteinExistence type="predicted"/>
<dbReference type="EMBL" id="JAROKN010000019">
    <property type="protein sequence ID" value="MDF9277948.1"/>
    <property type="molecule type" value="Genomic_DNA"/>
</dbReference>
<name>A0ABT6CVN8_9MICC</name>
<sequence length="77" mass="8971">MKNKMHYQRQWLPLVGQEVAIRFDTKTVRTGIVDAATADDQILWITAQGSEPRRMFQRTDGFSVWIAYKWDTSQPPS</sequence>
<dbReference type="Proteomes" id="UP001220456">
    <property type="component" value="Unassembled WGS sequence"/>
</dbReference>
<protein>
    <submittedName>
        <fullName evidence="1">Uncharacterized protein</fullName>
    </submittedName>
</protein>
<evidence type="ECO:0000313" key="2">
    <source>
        <dbReference type="Proteomes" id="UP001220456"/>
    </source>
</evidence>
<comment type="caution">
    <text evidence="1">The sequence shown here is derived from an EMBL/GenBank/DDBJ whole genome shotgun (WGS) entry which is preliminary data.</text>
</comment>
<gene>
    <name evidence="1" type="ORF">P4U43_09115</name>
</gene>
<keyword evidence="2" id="KW-1185">Reference proteome</keyword>
<organism evidence="1 2">
    <name type="scientific">Arthrobacter vasquezii</name>
    <dbReference type="NCBI Taxonomy" id="2977629"/>
    <lineage>
        <taxon>Bacteria</taxon>
        <taxon>Bacillati</taxon>
        <taxon>Actinomycetota</taxon>
        <taxon>Actinomycetes</taxon>
        <taxon>Micrococcales</taxon>
        <taxon>Micrococcaceae</taxon>
        <taxon>Arthrobacter</taxon>
    </lineage>
</organism>
<dbReference type="RefSeq" id="WP_277358451.1">
    <property type="nucleotide sequence ID" value="NZ_JAROKN010000019.1"/>
</dbReference>
<accession>A0ABT6CVN8</accession>
<reference evidence="1 2" key="1">
    <citation type="journal article" date="2023" name="Int. J. Syst. Evol. Microbiol.">
        <title>Arthrobacter vasquezii sp. nov., isolated from a soil sample from Union Glacier, Antarctica.</title>
        <authorList>
            <person name="Valenzuela-Ibaceta F."/>
            <person name="Carrasco V."/>
            <person name="Lagos-Moraga S."/>
            <person name="Dietz-Vargas C."/>
            <person name="Navarro C.A."/>
            <person name="Perez-Donoso J.M."/>
        </authorList>
    </citation>
    <scope>NUCLEOTIDE SEQUENCE [LARGE SCALE GENOMIC DNA]</scope>
    <source>
        <strain evidence="1 2">EH-1B-1</strain>
    </source>
</reference>
<evidence type="ECO:0000313" key="1">
    <source>
        <dbReference type="EMBL" id="MDF9277948.1"/>
    </source>
</evidence>